<dbReference type="STRING" id="646526.A0A1W0E3W8"/>
<dbReference type="GO" id="GO:0000727">
    <property type="term" value="P:double-strand break repair via break-induced replication"/>
    <property type="evidence" value="ECO:0007669"/>
    <property type="project" value="TreeGrafter"/>
</dbReference>
<reference evidence="1 2" key="1">
    <citation type="journal article" date="2017" name="Environ. Microbiol.">
        <title>Decay of the glycolytic pathway and adaptation to intranuclear parasitism within Enterocytozoonidae microsporidia.</title>
        <authorList>
            <person name="Wiredu Boakye D."/>
            <person name="Jaroenlak P."/>
            <person name="Prachumwat A."/>
            <person name="Williams T.A."/>
            <person name="Bateman K.S."/>
            <person name="Itsathitphaisarn O."/>
            <person name="Sritunyalucksana K."/>
            <person name="Paszkiewicz K.H."/>
            <person name="Moore K.A."/>
            <person name="Stentiford G.D."/>
            <person name="Williams B.A."/>
        </authorList>
    </citation>
    <scope>NUCLEOTIDE SEQUENCE [LARGE SCALE GENOMIC DNA]</scope>
    <source>
        <strain evidence="1 2">TH1</strain>
    </source>
</reference>
<dbReference type="GO" id="GO:0006260">
    <property type="term" value="P:DNA replication"/>
    <property type="evidence" value="ECO:0007669"/>
    <property type="project" value="InterPro"/>
</dbReference>
<dbReference type="VEuPathDB" id="MicrosporidiaDB:EHP00_1523"/>
<dbReference type="InterPro" id="IPR036224">
    <property type="entry name" value="GINS_bundle-like_dom_sf"/>
</dbReference>
<name>A0A1W0E3W8_9MICR</name>
<dbReference type="Proteomes" id="UP000192758">
    <property type="component" value="Unassembled WGS sequence"/>
</dbReference>
<dbReference type="InterPro" id="IPR007257">
    <property type="entry name" value="GINS_Psf2"/>
</dbReference>
<dbReference type="SUPFAM" id="SSF158573">
    <property type="entry name" value="GINS helical bundle-like"/>
    <property type="match status" value="1"/>
</dbReference>
<evidence type="ECO:0000313" key="1">
    <source>
        <dbReference type="EMBL" id="OQS53909.1"/>
    </source>
</evidence>
<keyword evidence="2" id="KW-1185">Reference proteome</keyword>
<gene>
    <name evidence="1" type="ORF">EHP00_1523</name>
</gene>
<dbReference type="Gene3D" id="3.40.5.50">
    <property type="match status" value="1"/>
</dbReference>
<sequence length="176" mass="20903">MPVLTPDELINLAMEEIVEVEGKTNIDLTKCQLLCTQNDTFDQNSTNYDFKISTFKPSRIPLWMALHLQKRNQVVIKIPQEYNMVDNFIEREETADSFCEIPPRFFEIAIILNLQDFKIEKLKQLRMKKIWKGLEMLDNSVLFINNFTRWEFNQIKEFLTNVYKESVLISTLKDDE</sequence>
<dbReference type="Gene3D" id="1.20.58.1020">
    <property type="match status" value="1"/>
</dbReference>
<comment type="caution">
    <text evidence="1">The sequence shown here is derived from an EMBL/GenBank/DDBJ whole genome shotgun (WGS) entry which is preliminary data.</text>
</comment>
<dbReference type="EMBL" id="MNPJ01000024">
    <property type="protein sequence ID" value="OQS53909.1"/>
    <property type="molecule type" value="Genomic_DNA"/>
</dbReference>
<proteinExistence type="predicted"/>
<organism evidence="1 2">
    <name type="scientific">Ecytonucleospora hepatopenaei</name>
    <dbReference type="NCBI Taxonomy" id="646526"/>
    <lineage>
        <taxon>Eukaryota</taxon>
        <taxon>Fungi</taxon>
        <taxon>Fungi incertae sedis</taxon>
        <taxon>Microsporidia</taxon>
        <taxon>Enterocytozoonidae</taxon>
        <taxon>Ecytonucleospora</taxon>
    </lineage>
</organism>
<dbReference type="GO" id="GO:0000811">
    <property type="term" value="C:GINS complex"/>
    <property type="evidence" value="ECO:0007669"/>
    <property type="project" value="TreeGrafter"/>
</dbReference>
<evidence type="ECO:0000313" key="2">
    <source>
        <dbReference type="Proteomes" id="UP000192758"/>
    </source>
</evidence>
<accession>A0A1W0E3W8</accession>
<protein>
    <submittedName>
        <fullName evidence="1">Uncharacterized protein</fullName>
    </submittedName>
</protein>
<dbReference type="PANTHER" id="PTHR12772">
    <property type="entry name" value="DNA REPLICATION COMPLEX GINS PROTEIN PSF2"/>
    <property type="match status" value="1"/>
</dbReference>
<dbReference type="PANTHER" id="PTHR12772:SF0">
    <property type="entry name" value="DNA REPLICATION COMPLEX GINS PROTEIN PSF2"/>
    <property type="match status" value="1"/>
</dbReference>
<dbReference type="OrthoDB" id="1938138at2759"/>
<dbReference type="AlphaFoldDB" id="A0A1W0E3W8"/>